<evidence type="ECO:0000313" key="2">
    <source>
        <dbReference type="EMBL" id="KAK8968683.1"/>
    </source>
</evidence>
<reference evidence="2 3" key="1">
    <citation type="journal article" date="2022" name="Nat. Plants">
        <title>Genomes of leafy and leafless Platanthera orchids illuminate the evolution of mycoheterotrophy.</title>
        <authorList>
            <person name="Li M.H."/>
            <person name="Liu K.W."/>
            <person name="Li Z."/>
            <person name="Lu H.C."/>
            <person name="Ye Q.L."/>
            <person name="Zhang D."/>
            <person name="Wang J.Y."/>
            <person name="Li Y.F."/>
            <person name="Zhong Z.M."/>
            <person name="Liu X."/>
            <person name="Yu X."/>
            <person name="Liu D.K."/>
            <person name="Tu X.D."/>
            <person name="Liu B."/>
            <person name="Hao Y."/>
            <person name="Liao X.Y."/>
            <person name="Jiang Y.T."/>
            <person name="Sun W.H."/>
            <person name="Chen J."/>
            <person name="Chen Y.Q."/>
            <person name="Ai Y."/>
            <person name="Zhai J.W."/>
            <person name="Wu S.S."/>
            <person name="Zhou Z."/>
            <person name="Hsiao Y.Y."/>
            <person name="Wu W.L."/>
            <person name="Chen Y.Y."/>
            <person name="Lin Y.F."/>
            <person name="Hsu J.L."/>
            <person name="Li C.Y."/>
            <person name="Wang Z.W."/>
            <person name="Zhao X."/>
            <person name="Zhong W.Y."/>
            <person name="Ma X.K."/>
            <person name="Ma L."/>
            <person name="Huang J."/>
            <person name="Chen G.Z."/>
            <person name="Huang M.Z."/>
            <person name="Huang L."/>
            <person name="Peng D.H."/>
            <person name="Luo Y.B."/>
            <person name="Zou S.Q."/>
            <person name="Chen S.P."/>
            <person name="Lan S."/>
            <person name="Tsai W.C."/>
            <person name="Van de Peer Y."/>
            <person name="Liu Z.J."/>
        </authorList>
    </citation>
    <scope>NUCLEOTIDE SEQUENCE [LARGE SCALE GENOMIC DNA]</scope>
    <source>
        <strain evidence="2">Lor288</strain>
    </source>
</reference>
<sequence>MKIVSGLSSGGESNPGSPGGVAANDPQISPRIAATLPHPLGFLLRLLGDHLLSSLLLKLQRLDSLVRRLIQLPNLFDRLDQMMLRSNRVVRRRITVSWVLGSTHLPFTGDLLGTLLILFLLAWNVRRSILVPLEEFVQLLISQVKSDRPTSFGWTEVGVSVTFSFIEALGVLGMTATSGRPHAPLFIFTSATVVVLNVPTSPFPHLCKGIRERQISSPSFPEVKHFDRPLLGFVTATGNEGIPSDRHFYLLLLVVDLLPQLPAADPSYSCLQFYPSAVLLTTAVQFAKPSLSCLLLCSLAATGLVLPTCNWSSRASCSCLAASAPAALQAAVCPCSFLVAAQTAFPCRLIVCYHCPLVCRAILPASANWYLLLPACRLQLFVAALGSSLCAFSPNSEACYLALPASTTKGSVLVYNAVELQSLCQCEYFWDQRNFPTTRTGCFFVRGDKRAMRGEGRKLSEIFNGQALRTIGLLLPRCCLATVKPIDFRGCLLERRSERHEKSGWRMGRRQCPSSRIEGTMTKNGENEI</sequence>
<dbReference type="Proteomes" id="UP001412067">
    <property type="component" value="Unassembled WGS sequence"/>
</dbReference>
<name>A0ABR2MWU2_9ASPA</name>
<organism evidence="2 3">
    <name type="scientific">Platanthera guangdongensis</name>
    <dbReference type="NCBI Taxonomy" id="2320717"/>
    <lineage>
        <taxon>Eukaryota</taxon>
        <taxon>Viridiplantae</taxon>
        <taxon>Streptophyta</taxon>
        <taxon>Embryophyta</taxon>
        <taxon>Tracheophyta</taxon>
        <taxon>Spermatophyta</taxon>
        <taxon>Magnoliopsida</taxon>
        <taxon>Liliopsida</taxon>
        <taxon>Asparagales</taxon>
        <taxon>Orchidaceae</taxon>
        <taxon>Orchidoideae</taxon>
        <taxon>Orchideae</taxon>
        <taxon>Orchidinae</taxon>
        <taxon>Platanthera</taxon>
    </lineage>
</organism>
<feature type="region of interest" description="Disordered" evidence="1">
    <location>
        <begin position="1"/>
        <end position="24"/>
    </location>
</feature>
<protein>
    <submittedName>
        <fullName evidence="2">Autophagy-related protein 18b</fullName>
    </submittedName>
</protein>
<keyword evidence="3" id="KW-1185">Reference proteome</keyword>
<accession>A0ABR2MWU2</accession>
<dbReference type="EMBL" id="JBBWWR010000004">
    <property type="protein sequence ID" value="KAK8968683.1"/>
    <property type="molecule type" value="Genomic_DNA"/>
</dbReference>
<proteinExistence type="predicted"/>
<evidence type="ECO:0000256" key="1">
    <source>
        <dbReference type="SAM" id="MobiDB-lite"/>
    </source>
</evidence>
<feature type="compositionally biased region" description="Low complexity" evidence="1">
    <location>
        <begin position="1"/>
        <end position="16"/>
    </location>
</feature>
<evidence type="ECO:0000313" key="3">
    <source>
        <dbReference type="Proteomes" id="UP001412067"/>
    </source>
</evidence>
<comment type="caution">
    <text evidence="2">The sequence shown here is derived from an EMBL/GenBank/DDBJ whole genome shotgun (WGS) entry which is preliminary data.</text>
</comment>
<gene>
    <name evidence="2" type="primary">ATG18B</name>
    <name evidence="2" type="ORF">KSP40_PGU021132</name>
</gene>